<dbReference type="CDD" id="cd22572">
    <property type="entry name" value="GCP5_NTD"/>
    <property type="match status" value="1"/>
</dbReference>
<comment type="similarity">
    <text evidence="1 5">Belongs to the TUBGCP family.</text>
</comment>
<dbReference type="GO" id="GO:0043015">
    <property type="term" value="F:gamma-tubulin binding"/>
    <property type="evidence" value="ECO:0007669"/>
    <property type="project" value="InterPro"/>
</dbReference>
<evidence type="ECO:0000256" key="5">
    <source>
        <dbReference type="RuleBase" id="RU363050"/>
    </source>
</evidence>
<accession>A0AA40DCR4</accession>
<dbReference type="PANTHER" id="PTHR19302:SF33">
    <property type="entry name" value="GAMMA-TUBULIN COMPLEX COMPONENT 5"/>
    <property type="match status" value="1"/>
</dbReference>
<evidence type="ECO:0000259" key="9">
    <source>
        <dbReference type="Pfam" id="PF17681"/>
    </source>
</evidence>
<dbReference type="InterPro" id="IPR040457">
    <property type="entry name" value="GCP_C"/>
</dbReference>
<dbReference type="GO" id="GO:0000278">
    <property type="term" value="P:mitotic cell cycle"/>
    <property type="evidence" value="ECO:0007669"/>
    <property type="project" value="TreeGrafter"/>
</dbReference>
<comment type="caution">
    <text evidence="10">The sequence shown here is derived from an EMBL/GenBank/DDBJ whole genome shotgun (WGS) entry which is preliminary data.</text>
</comment>
<dbReference type="GO" id="GO:0051321">
    <property type="term" value="P:meiotic cell cycle"/>
    <property type="evidence" value="ECO:0007669"/>
    <property type="project" value="TreeGrafter"/>
</dbReference>
<dbReference type="Proteomes" id="UP001174997">
    <property type="component" value="Unassembled WGS sequence"/>
</dbReference>
<feature type="region of interest" description="Disordered" evidence="6">
    <location>
        <begin position="806"/>
        <end position="829"/>
    </location>
</feature>
<evidence type="ECO:0000313" key="10">
    <source>
        <dbReference type="EMBL" id="KAK0668912.1"/>
    </source>
</evidence>
<dbReference type="GO" id="GO:0005816">
    <property type="term" value="C:spindle pole body"/>
    <property type="evidence" value="ECO:0007669"/>
    <property type="project" value="UniProtKB-ARBA"/>
</dbReference>
<dbReference type="Pfam" id="PF17681">
    <property type="entry name" value="GCP_N_terminal"/>
    <property type="match status" value="1"/>
</dbReference>
<dbReference type="InterPro" id="IPR041470">
    <property type="entry name" value="GCP_N"/>
</dbReference>
<dbReference type="Pfam" id="PF04130">
    <property type="entry name" value="GCP_C_terminal"/>
    <property type="match status" value="1"/>
</dbReference>
<evidence type="ECO:0000256" key="6">
    <source>
        <dbReference type="SAM" id="MobiDB-lite"/>
    </source>
</evidence>
<feature type="domain" description="Gamma-Tubulin ring complex non-core subunit mod21 N-terminal" evidence="8">
    <location>
        <begin position="66"/>
        <end position="157"/>
    </location>
</feature>
<evidence type="ECO:0000256" key="4">
    <source>
        <dbReference type="ARBA" id="ARBA00023212"/>
    </source>
</evidence>
<dbReference type="Gene3D" id="1.20.120.1900">
    <property type="entry name" value="Gamma-tubulin complex, C-terminal domain"/>
    <property type="match status" value="1"/>
</dbReference>
<organism evidence="10 11">
    <name type="scientific">Cercophora samala</name>
    <dbReference type="NCBI Taxonomy" id="330535"/>
    <lineage>
        <taxon>Eukaryota</taxon>
        <taxon>Fungi</taxon>
        <taxon>Dikarya</taxon>
        <taxon>Ascomycota</taxon>
        <taxon>Pezizomycotina</taxon>
        <taxon>Sordariomycetes</taxon>
        <taxon>Sordariomycetidae</taxon>
        <taxon>Sordariales</taxon>
        <taxon>Lasiosphaeriaceae</taxon>
        <taxon>Cercophora</taxon>
    </lineage>
</organism>
<dbReference type="GO" id="GO:0000922">
    <property type="term" value="C:spindle pole"/>
    <property type="evidence" value="ECO:0007669"/>
    <property type="project" value="InterPro"/>
</dbReference>
<dbReference type="AlphaFoldDB" id="A0AA40DCR4"/>
<keyword evidence="4 5" id="KW-0206">Cytoskeleton</keyword>
<keyword evidence="3 5" id="KW-0493">Microtubule</keyword>
<protein>
    <recommendedName>
        <fullName evidence="5">Spindle pole body component</fullName>
    </recommendedName>
</protein>
<dbReference type="EMBL" id="JAULSY010000049">
    <property type="protein sequence ID" value="KAK0668912.1"/>
    <property type="molecule type" value="Genomic_DNA"/>
</dbReference>
<dbReference type="PANTHER" id="PTHR19302">
    <property type="entry name" value="GAMMA TUBULIN COMPLEX PROTEIN"/>
    <property type="match status" value="1"/>
</dbReference>
<evidence type="ECO:0000259" key="7">
    <source>
        <dbReference type="Pfam" id="PF04130"/>
    </source>
</evidence>
<evidence type="ECO:0000313" key="11">
    <source>
        <dbReference type="Proteomes" id="UP001174997"/>
    </source>
</evidence>
<dbReference type="GO" id="GO:0005874">
    <property type="term" value="C:microtubule"/>
    <property type="evidence" value="ECO:0007669"/>
    <property type="project" value="UniProtKB-KW"/>
</dbReference>
<dbReference type="GO" id="GO:0051011">
    <property type="term" value="F:microtubule minus-end binding"/>
    <property type="evidence" value="ECO:0007669"/>
    <property type="project" value="TreeGrafter"/>
</dbReference>
<dbReference type="InterPro" id="IPR032797">
    <property type="entry name" value="Mod21_N"/>
</dbReference>
<sequence length="899" mass="101265">MAFLAQLGALTDELVDAIVGIPESDQETRDIFREAVLRLLRNHTYLRTNQFEVEDRLKGLEERFRVIGRDALADAFHKRLEALEPHHNKFTPDVFHFLLELADQPAQNTQLTALDALIEPEEIPPPNLTWKDIAREDGWVQERDIWLFNRHDPDSSDDEEIADIKTVASVESLTSASSVDDRAQRTALDSAFKPQGGELLRQVKEALSWRHDQTPNGGGQPEKVTITTLQLLREVLFMLSGLATTIFDADYNPKPAYQLQGISLEASNALLNSFAQCGRKLAPLRAFSKRRAQSPLLQVFEGSLQKALSSLDGKLASIQSRYVAIEADVEVSLVGILTEVQPILKPLYALSDIIRQLQEERNTHGFRYLELLYDAAGMAQLQAHSDTYHLLGGIFLDCFQIYLKPIRLWMEEGRLLPGDRTFFVSESSTKLPLPQIWKGQFNLLRSPEGNLHAPRFLKPAIHRIFTAGKSIVVLKHMKRHAATSKYRATDEPKMDFATICPDHLEFAPFSELFSAAFDAWIQSKHHTAAATLQELLYNSYGLLQSLDMLEEVYLMSDGSKSDALASAIFRHLDNFSSSWKDRFTLTEIAQEAFSASIDNYRIFAEIDPRTVVHSAIAGRSSVRVNLPAIRLGCRLNWPVQIVVTEEAIQGYQTVFTFLLQVRRAIHVLKHPVKNFHPRGSLAATGAMGRYYMLRTKLLWFCDAILTYLTTLVLAPNTAKLRVDLGDAGDVDDMIKAHANFVNRIIHEACHGAKLQPIRDCMLDMFDLAIKVADAQKMEMARLEKEEHEIARLSVISSPYTSPVKARAKYAAATPKPKRPDDEDDDSDKENQGLEWNIRQIAKASEGKPHHVLLKGFHGDFERHLRFVAGGLRGVARASKEQAAVKWDLLAEMLEVGIKD</sequence>
<dbReference type="InterPro" id="IPR042241">
    <property type="entry name" value="GCP_C_sf"/>
</dbReference>
<comment type="subcellular location">
    <subcellularLocation>
        <location evidence="5">Cytoplasm</location>
        <location evidence="5">Cytoskeleton</location>
        <location evidence="5">Microtubule organizing center</location>
    </subcellularLocation>
</comment>
<dbReference type="GO" id="GO:0007020">
    <property type="term" value="P:microtubule nucleation"/>
    <property type="evidence" value="ECO:0007669"/>
    <property type="project" value="InterPro"/>
</dbReference>
<gene>
    <name evidence="10" type="ORF">QBC41DRAFT_114323</name>
</gene>
<evidence type="ECO:0000256" key="2">
    <source>
        <dbReference type="ARBA" id="ARBA00022490"/>
    </source>
</evidence>
<evidence type="ECO:0000256" key="1">
    <source>
        <dbReference type="ARBA" id="ARBA00010337"/>
    </source>
</evidence>
<keyword evidence="11" id="KW-1185">Reference proteome</keyword>
<feature type="domain" description="Gamma tubulin complex component protein N-terminal" evidence="9">
    <location>
        <begin position="232"/>
        <end position="538"/>
    </location>
</feature>
<dbReference type="GO" id="GO:0031122">
    <property type="term" value="P:cytoplasmic microtubule organization"/>
    <property type="evidence" value="ECO:0007669"/>
    <property type="project" value="TreeGrafter"/>
</dbReference>
<dbReference type="Pfam" id="PF14609">
    <property type="entry name" value="GCP5-Mod21_N"/>
    <property type="match status" value="1"/>
</dbReference>
<dbReference type="InterPro" id="IPR059169">
    <property type="entry name" value="GCP5_N_ext"/>
</dbReference>
<proteinExistence type="inferred from homology"/>
<feature type="domain" description="Gamma tubulin complex component C-terminal" evidence="7">
    <location>
        <begin position="542"/>
        <end position="873"/>
    </location>
</feature>
<dbReference type="GO" id="GO:0051225">
    <property type="term" value="P:spindle assembly"/>
    <property type="evidence" value="ECO:0007669"/>
    <property type="project" value="TreeGrafter"/>
</dbReference>
<reference evidence="10" key="1">
    <citation type="submission" date="2023-06" db="EMBL/GenBank/DDBJ databases">
        <title>Genome-scale phylogeny and comparative genomics of the fungal order Sordariales.</title>
        <authorList>
            <consortium name="Lawrence Berkeley National Laboratory"/>
            <person name="Hensen N."/>
            <person name="Bonometti L."/>
            <person name="Westerberg I."/>
            <person name="Brannstrom I.O."/>
            <person name="Guillou S."/>
            <person name="Cros-Aarteil S."/>
            <person name="Calhoun S."/>
            <person name="Haridas S."/>
            <person name="Kuo A."/>
            <person name="Mondo S."/>
            <person name="Pangilinan J."/>
            <person name="Riley R."/>
            <person name="Labutti K."/>
            <person name="Andreopoulos B."/>
            <person name="Lipzen A."/>
            <person name="Chen C."/>
            <person name="Yanf M."/>
            <person name="Daum C."/>
            <person name="Ng V."/>
            <person name="Clum A."/>
            <person name="Steindorff A."/>
            <person name="Ohm R."/>
            <person name="Martin F."/>
            <person name="Silar P."/>
            <person name="Natvig D."/>
            <person name="Lalanne C."/>
            <person name="Gautier V."/>
            <person name="Ament-Velasquez S.L."/>
            <person name="Kruys A."/>
            <person name="Hutchinson M.I."/>
            <person name="Powell A.J."/>
            <person name="Barry K."/>
            <person name="Miller A.N."/>
            <person name="Grigoriev I.V."/>
            <person name="Debuchy R."/>
            <person name="Gladieux P."/>
            <person name="Thoren M.H."/>
            <person name="Johannesson H."/>
        </authorList>
    </citation>
    <scope>NUCLEOTIDE SEQUENCE</scope>
    <source>
        <strain evidence="10">CBS 307.81</strain>
    </source>
</reference>
<keyword evidence="2 5" id="KW-0963">Cytoplasm</keyword>
<dbReference type="GO" id="GO:0000930">
    <property type="term" value="C:gamma-tubulin complex"/>
    <property type="evidence" value="ECO:0007669"/>
    <property type="project" value="TreeGrafter"/>
</dbReference>
<dbReference type="InterPro" id="IPR007259">
    <property type="entry name" value="GCP"/>
</dbReference>
<evidence type="ECO:0000256" key="3">
    <source>
        <dbReference type="ARBA" id="ARBA00022701"/>
    </source>
</evidence>
<name>A0AA40DCR4_9PEZI</name>
<evidence type="ECO:0000259" key="8">
    <source>
        <dbReference type="Pfam" id="PF14609"/>
    </source>
</evidence>